<feature type="region of interest" description="Disordered" evidence="4">
    <location>
        <begin position="840"/>
        <end position="873"/>
    </location>
</feature>
<feature type="compositionally biased region" description="Basic and acidic residues" evidence="4">
    <location>
        <begin position="840"/>
        <end position="851"/>
    </location>
</feature>
<reference evidence="5 6" key="2">
    <citation type="submission" date="2020-07" db="EMBL/GenBank/DDBJ databases">
        <title>Genome assembly of wild tea tree DASZ reveals pedigree and selection history of tea varieties.</title>
        <authorList>
            <person name="Zhang W."/>
        </authorList>
    </citation>
    <scope>NUCLEOTIDE SEQUENCE [LARGE SCALE GENOMIC DNA]</scope>
    <source>
        <strain evidence="6">cv. G240</strain>
        <tissue evidence="5">Leaf</tissue>
    </source>
</reference>
<feature type="coiled-coil region" evidence="3">
    <location>
        <begin position="580"/>
        <end position="614"/>
    </location>
</feature>
<accession>A0A7J7GRL1</accession>
<keyword evidence="2 3" id="KW-0175">Coiled coil</keyword>
<evidence type="ECO:0000256" key="3">
    <source>
        <dbReference type="SAM" id="Coils"/>
    </source>
</evidence>
<gene>
    <name evidence="5" type="ORF">HYC85_020477</name>
</gene>
<protein>
    <recommendedName>
        <fullName evidence="7">Protein WEAK CHLOROPLAST MOVEMENT UNDER BLUE LIGHT 1-like</fullName>
    </recommendedName>
</protein>
<feature type="coiled-coil region" evidence="3">
    <location>
        <begin position="497"/>
        <end position="524"/>
    </location>
</feature>
<proteinExistence type="inferred from homology"/>
<evidence type="ECO:0008006" key="7">
    <source>
        <dbReference type="Google" id="ProtNLM"/>
    </source>
</evidence>
<dbReference type="GO" id="GO:0009903">
    <property type="term" value="P:chloroplast avoidance movement"/>
    <property type="evidence" value="ECO:0007669"/>
    <property type="project" value="TreeGrafter"/>
</dbReference>
<dbReference type="Proteomes" id="UP000593564">
    <property type="component" value="Unassembled WGS sequence"/>
</dbReference>
<evidence type="ECO:0000313" key="6">
    <source>
        <dbReference type="Proteomes" id="UP000593564"/>
    </source>
</evidence>
<dbReference type="PANTHER" id="PTHR32054">
    <property type="entry name" value="HEAVY CHAIN, PUTATIVE, EXPRESSED-RELATED-RELATED"/>
    <property type="match status" value="1"/>
</dbReference>
<dbReference type="GO" id="GO:0009904">
    <property type="term" value="P:chloroplast accumulation movement"/>
    <property type="evidence" value="ECO:0007669"/>
    <property type="project" value="TreeGrafter"/>
</dbReference>
<reference evidence="6" key="1">
    <citation type="journal article" date="2020" name="Nat. Commun.">
        <title>Genome assembly of wild tea tree DASZ reveals pedigree and selection history of tea varieties.</title>
        <authorList>
            <person name="Zhang W."/>
            <person name="Zhang Y."/>
            <person name="Qiu H."/>
            <person name="Guo Y."/>
            <person name="Wan H."/>
            <person name="Zhang X."/>
            <person name="Scossa F."/>
            <person name="Alseekh S."/>
            <person name="Zhang Q."/>
            <person name="Wang P."/>
            <person name="Xu L."/>
            <person name="Schmidt M.H."/>
            <person name="Jia X."/>
            <person name="Li D."/>
            <person name="Zhu A."/>
            <person name="Guo F."/>
            <person name="Chen W."/>
            <person name="Ni D."/>
            <person name="Usadel B."/>
            <person name="Fernie A.R."/>
            <person name="Wen W."/>
        </authorList>
    </citation>
    <scope>NUCLEOTIDE SEQUENCE [LARGE SCALE GENOMIC DNA]</scope>
    <source>
        <strain evidence="6">cv. G240</strain>
    </source>
</reference>
<organism evidence="5 6">
    <name type="scientific">Camellia sinensis</name>
    <name type="common">Tea plant</name>
    <name type="synonym">Thea sinensis</name>
    <dbReference type="NCBI Taxonomy" id="4442"/>
    <lineage>
        <taxon>Eukaryota</taxon>
        <taxon>Viridiplantae</taxon>
        <taxon>Streptophyta</taxon>
        <taxon>Embryophyta</taxon>
        <taxon>Tracheophyta</taxon>
        <taxon>Spermatophyta</taxon>
        <taxon>Magnoliopsida</taxon>
        <taxon>eudicotyledons</taxon>
        <taxon>Gunneridae</taxon>
        <taxon>Pentapetalae</taxon>
        <taxon>asterids</taxon>
        <taxon>Ericales</taxon>
        <taxon>Theaceae</taxon>
        <taxon>Camellia</taxon>
    </lineage>
</organism>
<dbReference type="Pfam" id="PF05701">
    <property type="entry name" value="WEMBL"/>
    <property type="match status" value="1"/>
</dbReference>
<comment type="caution">
    <text evidence="5">The sequence shown here is derived from an EMBL/GenBank/DDBJ whole genome shotgun (WGS) entry which is preliminary data.</text>
</comment>
<feature type="coiled-coil region" evidence="3">
    <location>
        <begin position="348"/>
        <end position="384"/>
    </location>
</feature>
<evidence type="ECO:0000256" key="4">
    <source>
        <dbReference type="SAM" id="MobiDB-lite"/>
    </source>
</evidence>
<dbReference type="PANTHER" id="PTHR32054:SF31">
    <property type="entry name" value="PROTEIN WEAK CHLOROPLAST MOVEMENT UNDER BLUE LIGHT 1"/>
    <property type="match status" value="1"/>
</dbReference>
<name>A0A7J7GRL1_CAMSI</name>
<feature type="region of interest" description="Disordered" evidence="4">
    <location>
        <begin position="1"/>
        <end position="50"/>
    </location>
</feature>
<dbReference type="GO" id="GO:0005829">
    <property type="term" value="C:cytosol"/>
    <property type="evidence" value="ECO:0007669"/>
    <property type="project" value="TreeGrafter"/>
</dbReference>
<evidence type="ECO:0000256" key="1">
    <source>
        <dbReference type="ARBA" id="ARBA00005485"/>
    </source>
</evidence>
<feature type="region of interest" description="Disordered" evidence="4">
    <location>
        <begin position="893"/>
        <end position="913"/>
    </location>
</feature>
<evidence type="ECO:0000256" key="2">
    <source>
        <dbReference type="ARBA" id="ARBA00023054"/>
    </source>
</evidence>
<feature type="region of interest" description="Disordered" evidence="4">
    <location>
        <begin position="550"/>
        <end position="569"/>
    </location>
</feature>
<feature type="coiled-coil region" evidence="3">
    <location>
        <begin position="409"/>
        <end position="436"/>
    </location>
</feature>
<evidence type="ECO:0000313" key="5">
    <source>
        <dbReference type="EMBL" id="KAF5942835.1"/>
    </source>
</evidence>
<comment type="similarity">
    <text evidence="1">Belongs to the WEB family.</text>
</comment>
<dbReference type="EMBL" id="JACBKZ010000009">
    <property type="protein sequence ID" value="KAF5942835.1"/>
    <property type="molecule type" value="Genomic_DNA"/>
</dbReference>
<keyword evidence="6" id="KW-1185">Reference proteome</keyword>
<sequence length="938" mass="103507">MVDVKNATETCPPESSGVPSLSSHNEDHSNNEAPINHEGINGKSEPHCEGSVMDDSKLAIQDETGHNNYHKTLVDDPEITAMEHTFDGPKVEQKALLLSDKDLVILEPWQEENVIGLSESIPSFTSEASPNNALLQFVHADSVHSSHMQPNDTFDGAVPEQESSLASAKKPNILEPQKQENVTVLLESIPSYTSKAKPNNALQQSIEGGSVTSSHVHADNVIIQSASSPIVKDIENDHHVVLSNEVGQPQVDVAKASIITTEIIDPSKHLKRINTNKGLIDTAAPFESVKAAVSKFGGIVDWKAHKVQAVEKRKIIDQELEKAHEEIPMYKTQSQAAEDAKIRVLKDLDGTKRLIEELKLNLERAQTEEQQAKQDSELAKLRVEEMEQGIADEVSVAAKAQLEVARARHASAVSELKTVKDELEELRKDYSLLVTETDLAVMRAVEAVSASKEVEKTVEKLTIELIATKESLESAHAAHLEVEEQRIGVAIVREKDAVNWEKELKHAEGELERLNQHILSAKDLKSKLDTAAAFLADLKYELGAYMQSKLKPENNDEEHLNGDPEEELEKRTHTEIQAAIVLAKKELEEVKLNIEKATSEVNCLKVTATSLETEVESEKSALATTRQREGMASVAVVSLEAELSKTKSEIAVVQIKEKETIEKMEELPKQLQEAAQEADEAKSFAQMAHEHLCKAKEVAEQAKAGASTLESRLLAARKEIEAAKASEKLALAAINALKESKSAQSTNDMDFPAGVTLSLEEYYELSKQAHDAEEQANVRVATAITQIEVAKESELRSLKKLEEVSCEMGAQKEALEIAMQKAENAKEGKLGVEQELRKWRAEHEQQRKAGDSGHVAVNPIRSPRTSFEEKNESKNFIQLPDAVSIYQSLSHKAFPPESNTETDSSSDVKVAKKKKRSFFPRIFMFLGRRKAAHAAKST</sequence>
<dbReference type="AlphaFoldDB" id="A0A7J7GRL1"/>
<dbReference type="InterPro" id="IPR008545">
    <property type="entry name" value="Web"/>
</dbReference>